<dbReference type="Proteomes" id="UP000091969">
    <property type="component" value="Unassembled WGS sequence"/>
</dbReference>
<organism evidence="2 3">
    <name type="scientific">Tepidimonas fonticaldi</name>
    <dbReference type="NCBI Taxonomy" id="1101373"/>
    <lineage>
        <taxon>Bacteria</taxon>
        <taxon>Pseudomonadati</taxon>
        <taxon>Pseudomonadota</taxon>
        <taxon>Betaproteobacteria</taxon>
        <taxon>Burkholderiales</taxon>
        <taxon>Tepidimonas</taxon>
    </lineage>
</organism>
<evidence type="ECO:0000313" key="2">
    <source>
        <dbReference type="EMBL" id="OBS31481.1"/>
    </source>
</evidence>
<dbReference type="PROSITE" id="PS51464">
    <property type="entry name" value="SIS"/>
    <property type="match status" value="1"/>
</dbReference>
<dbReference type="InterPro" id="IPR046348">
    <property type="entry name" value="SIS_dom_sf"/>
</dbReference>
<dbReference type="GO" id="GO:0097367">
    <property type="term" value="F:carbohydrate derivative binding"/>
    <property type="evidence" value="ECO:0007669"/>
    <property type="project" value="InterPro"/>
</dbReference>
<dbReference type="AlphaFoldDB" id="A0A1A6DXS8"/>
<dbReference type="OrthoDB" id="9810929at2"/>
<dbReference type="GO" id="GO:1901135">
    <property type="term" value="P:carbohydrate derivative metabolic process"/>
    <property type="evidence" value="ECO:0007669"/>
    <property type="project" value="InterPro"/>
</dbReference>
<reference evidence="2 3" key="1">
    <citation type="submission" date="2016-06" db="EMBL/GenBank/DDBJ databases">
        <title>Genome sequence of Tepidimonas fonticaldi PL17.</title>
        <authorList>
            <person name="Pinnaka A.K."/>
        </authorList>
    </citation>
    <scope>NUCLEOTIDE SEQUENCE [LARGE SCALE GENOMIC DNA]</scope>
    <source>
        <strain evidence="2 3">PL17</strain>
    </source>
</reference>
<accession>A0A1A6DXS8</accession>
<dbReference type="SUPFAM" id="SSF53697">
    <property type="entry name" value="SIS domain"/>
    <property type="match status" value="1"/>
</dbReference>
<comment type="caution">
    <text evidence="2">The sequence shown here is derived from an EMBL/GenBank/DDBJ whole genome shotgun (WGS) entry which is preliminary data.</text>
</comment>
<dbReference type="InterPro" id="IPR050099">
    <property type="entry name" value="SIS_GmhA/DiaA_subfam"/>
</dbReference>
<protein>
    <recommendedName>
        <fullName evidence="1">SIS domain-containing protein</fullName>
    </recommendedName>
</protein>
<dbReference type="STRING" id="1101373.A9O67_01045"/>
<dbReference type="Pfam" id="PF13580">
    <property type="entry name" value="SIS_2"/>
    <property type="match status" value="1"/>
</dbReference>
<sequence>MLLHRIQQHFVDGADLQYQCAQAVGPALEAAVGAMLSGLTGGGKVLVWGSGVSAALAQSFVAQLVGRFERERPELAALALGINPAITTGALPGLDAATWPMVRQLRALGLPGDVLLLMAAAPPGADALAAIAAAHEREMVVVALTGARPGELPDVLKDTDVLVALPTERPARVHEAQLVALHAICDAIDVQLLGEDTETEIIEP</sequence>
<proteinExistence type="predicted"/>
<dbReference type="InterPro" id="IPR001347">
    <property type="entry name" value="SIS_dom"/>
</dbReference>
<dbReference type="Gene3D" id="3.40.50.10490">
    <property type="entry name" value="Glucose-6-phosphate isomerase like protein, domain 1"/>
    <property type="match status" value="1"/>
</dbReference>
<gene>
    <name evidence="2" type="ORF">A9O67_01045</name>
</gene>
<dbReference type="PANTHER" id="PTHR30390">
    <property type="entry name" value="SEDOHEPTULOSE 7-PHOSPHATE ISOMERASE / DNAA INITIATOR-ASSOCIATING FACTOR FOR REPLICATION INITIATION"/>
    <property type="match status" value="1"/>
</dbReference>
<dbReference type="PANTHER" id="PTHR30390:SF6">
    <property type="entry name" value="DNAA INITIATOR-ASSOCIATING PROTEIN DIAA"/>
    <property type="match status" value="1"/>
</dbReference>
<dbReference type="EMBL" id="LZDH01000023">
    <property type="protein sequence ID" value="OBS31481.1"/>
    <property type="molecule type" value="Genomic_DNA"/>
</dbReference>
<evidence type="ECO:0000259" key="1">
    <source>
        <dbReference type="PROSITE" id="PS51464"/>
    </source>
</evidence>
<name>A0A1A6DXS8_9BURK</name>
<evidence type="ECO:0000313" key="3">
    <source>
        <dbReference type="Proteomes" id="UP000091969"/>
    </source>
</evidence>
<keyword evidence="3" id="KW-1185">Reference proteome</keyword>
<dbReference type="RefSeq" id="WP_068607269.1">
    <property type="nucleotide sequence ID" value="NZ_LZDH01000023.1"/>
</dbReference>
<feature type="domain" description="SIS" evidence="1">
    <location>
        <begin position="35"/>
        <end position="198"/>
    </location>
</feature>